<feature type="region of interest" description="Disordered" evidence="1">
    <location>
        <begin position="1"/>
        <end position="42"/>
    </location>
</feature>
<comment type="caution">
    <text evidence="2">The sequence shown here is derived from an EMBL/GenBank/DDBJ whole genome shotgun (WGS) entry which is preliminary data.</text>
</comment>
<keyword evidence="3" id="KW-1185">Reference proteome</keyword>
<feature type="non-terminal residue" evidence="2">
    <location>
        <position position="65"/>
    </location>
</feature>
<name>A0A9N9DQG3_9GLOM</name>
<sequence length="65" mass="7211">MASLSAPSLDLDINEPTSFSEAEASASMNPIPQITRKNDLDKSTKVNRINKSHTSYFLTKTPRIM</sequence>
<reference evidence="2" key="1">
    <citation type="submission" date="2021-06" db="EMBL/GenBank/DDBJ databases">
        <authorList>
            <person name="Kallberg Y."/>
            <person name="Tangrot J."/>
            <person name="Rosling A."/>
        </authorList>
    </citation>
    <scope>NUCLEOTIDE SEQUENCE</scope>
    <source>
        <strain evidence="2">MA453B</strain>
    </source>
</reference>
<evidence type="ECO:0000313" key="2">
    <source>
        <dbReference type="EMBL" id="CAG8649657.1"/>
    </source>
</evidence>
<feature type="compositionally biased region" description="Polar residues" evidence="1">
    <location>
        <begin position="15"/>
        <end position="32"/>
    </location>
</feature>
<proteinExistence type="predicted"/>
<protein>
    <submittedName>
        <fullName evidence="2">8895_t:CDS:1</fullName>
    </submittedName>
</protein>
<dbReference type="Proteomes" id="UP000789405">
    <property type="component" value="Unassembled WGS sequence"/>
</dbReference>
<dbReference type="EMBL" id="CAJVPY010005748">
    <property type="protein sequence ID" value="CAG8649657.1"/>
    <property type="molecule type" value="Genomic_DNA"/>
</dbReference>
<evidence type="ECO:0000256" key="1">
    <source>
        <dbReference type="SAM" id="MobiDB-lite"/>
    </source>
</evidence>
<gene>
    <name evidence="2" type="ORF">DERYTH_LOCUS10113</name>
</gene>
<accession>A0A9N9DQG3</accession>
<evidence type="ECO:0000313" key="3">
    <source>
        <dbReference type="Proteomes" id="UP000789405"/>
    </source>
</evidence>
<organism evidence="2 3">
    <name type="scientific">Dentiscutata erythropus</name>
    <dbReference type="NCBI Taxonomy" id="1348616"/>
    <lineage>
        <taxon>Eukaryota</taxon>
        <taxon>Fungi</taxon>
        <taxon>Fungi incertae sedis</taxon>
        <taxon>Mucoromycota</taxon>
        <taxon>Glomeromycotina</taxon>
        <taxon>Glomeromycetes</taxon>
        <taxon>Diversisporales</taxon>
        <taxon>Gigasporaceae</taxon>
        <taxon>Dentiscutata</taxon>
    </lineage>
</organism>
<dbReference type="AlphaFoldDB" id="A0A9N9DQG3"/>
<dbReference type="OrthoDB" id="10488452at2759"/>